<comment type="caution">
    <text evidence="29">The sequence shown here is derived from an EMBL/GenBank/DDBJ whole genome shotgun (WGS) entry which is preliminary data.</text>
</comment>
<evidence type="ECO:0000256" key="7">
    <source>
        <dbReference type="ARBA" id="ARBA00019729"/>
    </source>
</evidence>
<dbReference type="FunFam" id="3.40.50.80:FF:000014">
    <property type="entry name" value="Na(+)-translocating NADH-quinone reductase subunit F"/>
    <property type="match status" value="1"/>
</dbReference>
<dbReference type="InterPro" id="IPR001433">
    <property type="entry name" value="OxRdtase_FAD/NAD-bd"/>
</dbReference>
<comment type="function">
    <text evidence="2">NQR complex catalyzes the reduction of ubiquinone-1 to ubiquinol by two successive reactions, coupled with the transport of Na(+) ions from the cytoplasm to the periplasm. The first step is catalyzed by NqrF, which accepts electrons from NADH and reduces ubiquinone-1 to ubisemiquinone by a one-electron transfer pathway.</text>
</comment>
<dbReference type="SUPFAM" id="SSF52343">
    <property type="entry name" value="Ferredoxin reductase-like, C-terminal NADP-linked domain"/>
    <property type="match status" value="1"/>
</dbReference>
<evidence type="ECO:0000256" key="11">
    <source>
        <dbReference type="ARBA" id="ARBA00022630"/>
    </source>
</evidence>
<evidence type="ECO:0000256" key="13">
    <source>
        <dbReference type="ARBA" id="ARBA00022723"/>
    </source>
</evidence>
<keyword evidence="9" id="KW-1003">Cell membrane</keyword>
<evidence type="ECO:0000256" key="24">
    <source>
        <dbReference type="ARBA" id="ARBA00030787"/>
    </source>
</evidence>
<evidence type="ECO:0000256" key="21">
    <source>
        <dbReference type="ARBA" id="ARBA00023136"/>
    </source>
</evidence>
<dbReference type="Pfam" id="PF00355">
    <property type="entry name" value="Rieske"/>
    <property type="match status" value="1"/>
</dbReference>
<evidence type="ECO:0000256" key="20">
    <source>
        <dbReference type="ARBA" id="ARBA00023075"/>
    </source>
</evidence>
<feature type="domain" description="FAD-binding FR-type" evidence="28">
    <location>
        <begin position="486"/>
        <end position="624"/>
    </location>
</feature>
<evidence type="ECO:0000259" key="27">
    <source>
        <dbReference type="PROSITE" id="PS51296"/>
    </source>
</evidence>
<evidence type="ECO:0000256" key="23">
    <source>
        <dbReference type="ARBA" id="ARBA00030032"/>
    </source>
</evidence>
<dbReference type="InterPro" id="IPR008333">
    <property type="entry name" value="Cbr1-like_FAD-bd_dom"/>
</dbReference>
<keyword evidence="21 26" id="KW-0472">Membrane</keyword>
<dbReference type="EMBL" id="JAENIL010000034">
    <property type="protein sequence ID" value="MBK1878744.1"/>
    <property type="molecule type" value="Genomic_DNA"/>
</dbReference>
<dbReference type="Pfam" id="PF00970">
    <property type="entry name" value="FAD_binding_6"/>
    <property type="match status" value="1"/>
</dbReference>
<dbReference type="PANTHER" id="PTHR43644:SF1">
    <property type="entry name" value="NAD(P)H-FLAVIN REDUCTASE"/>
    <property type="match status" value="1"/>
</dbReference>
<keyword evidence="26" id="KW-1133">Transmembrane helix</keyword>
<comment type="catalytic activity">
    <reaction evidence="25">
        <text>a ubiquinone + n Na(+)(in) + NADH + H(+) = a ubiquinol + n Na(+)(out) + NAD(+)</text>
        <dbReference type="Rhea" id="RHEA:47748"/>
        <dbReference type="Rhea" id="RHEA-COMP:9565"/>
        <dbReference type="Rhea" id="RHEA-COMP:9566"/>
        <dbReference type="ChEBI" id="CHEBI:15378"/>
        <dbReference type="ChEBI" id="CHEBI:16389"/>
        <dbReference type="ChEBI" id="CHEBI:17976"/>
        <dbReference type="ChEBI" id="CHEBI:29101"/>
        <dbReference type="ChEBI" id="CHEBI:57540"/>
        <dbReference type="ChEBI" id="CHEBI:57945"/>
        <dbReference type="EC" id="7.2.1.1"/>
    </reaction>
</comment>
<sequence length="761" mass="87493">MPETKPLIEEPHSLTDYSLVGVNSERAIEKGLADAAWYTSPVSKKEMRALLTRKNGPAIRDTLIWFGLIGAFAYWSYLWWGSWQVILPLFLYGTLYGSTSDSRWHESSHGTAFKSDWMNNLLYEVASFMVMRESTIWRWSHTRHHSDTIIVGRDPEIAVPRPPSIREHLWGATGIPQVRDYFKSIIRHSFHTLTPEEQSYVPEEAHGAVKTRARIYLLIYLGVAVWAISARSVFPLFLIGLPTIYGSWLMRVYGYTQHAGLAENVLDHRLNCRTVKMNFINRYLYWNMNYHVEHHMFPLVPYHALPRLYEIVKDDMPPPYTSIWDAYKEIIPAFLRQRKDPAYYVKRSLPTPKKQNAQGEFPAAFSAQEERDKEGWVMACPTAALDREDVVRFDYNRRTYAIYRTQDGKLYASDGICSHGNAHLADGMVKGNLIECPKHNGRFDVRDGSPVRLPVCVHMNTYPVKALNDQIYFNPEPANAAKTERHPTHKLLVVSNRNVATFIKELVLEPETDFSYQPGDYLQIDIPEYQQIDFDTLTVDQPYANVWKQQNLLELYSTNPQRCRRNYSLASNPKSDSQLRFNVRIATPPRGQECSAGAGSTYIHSLKPGDSVTAIGPFGDFHIKETQKEMIYLGGGAGMAPLRSHISSLLETRNSGRKISFWYGARSKQEMFYQDYFEKLAKENDNFRFTFALSEPQPEDDWNGDTGFIHEVLAAKYLDGHDTLAEVEFYLCGPPQMLQAASKMLLEKYEIAKEQIAYDEF</sequence>
<keyword evidence="26" id="KW-0812">Transmembrane</keyword>
<comment type="subcellular location">
    <subcellularLocation>
        <location evidence="3">Cell inner membrane</location>
    </subcellularLocation>
</comment>
<evidence type="ECO:0000313" key="29">
    <source>
        <dbReference type="EMBL" id="MBK1878744.1"/>
    </source>
</evidence>
<evidence type="ECO:0000256" key="5">
    <source>
        <dbReference type="ARBA" id="ARBA00011309"/>
    </source>
</evidence>
<keyword evidence="11" id="KW-0285">Flavoprotein</keyword>
<dbReference type="GO" id="GO:0005886">
    <property type="term" value="C:plasma membrane"/>
    <property type="evidence" value="ECO:0007669"/>
    <property type="project" value="UniProtKB-SubCell"/>
</dbReference>
<evidence type="ECO:0000256" key="4">
    <source>
        <dbReference type="ARBA" id="ARBA00005570"/>
    </source>
</evidence>
<evidence type="ECO:0000256" key="17">
    <source>
        <dbReference type="ARBA" id="ARBA00023014"/>
    </source>
</evidence>
<dbReference type="InterPro" id="IPR005804">
    <property type="entry name" value="FA_desaturase_dom"/>
</dbReference>
<comment type="similarity">
    <text evidence="4">Belongs to the NqrF family.</text>
</comment>
<comment type="subunit">
    <text evidence="5">Composed of six subunits; NqrA, NqrB, NqrC, NqrD, NqrE and NqrF.</text>
</comment>
<dbReference type="Proteomes" id="UP000617628">
    <property type="component" value="Unassembled WGS sequence"/>
</dbReference>
<feature type="transmembrane region" description="Helical" evidence="26">
    <location>
        <begin position="58"/>
        <end position="75"/>
    </location>
</feature>
<evidence type="ECO:0000259" key="28">
    <source>
        <dbReference type="PROSITE" id="PS51384"/>
    </source>
</evidence>
<keyword evidence="22" id="KW-0739">Sodium transport</keyword>
<feature type="domain" description="Rieske" evidence="27">
    <location>
        <begin position="377"/>
        <end position="473"/>
    </location>
</feature>
<dbReference type="AlphaFoldDB" id="A0A934S0H5"/>
<evidence type="ECO:0000256" key="8">
    <source>
        <dbReference type="ARBA" id="ARBA00022448"/>
    </source>
</evidence>
<keyword evidence="14" id="KW-0274">FAD</keyword>
<protein>
    <recommendedName>
        <fullName evidence="7">Na(+)-translocating NADH-quinone reductase subunit F</fullName>
        <ecNumber evidence="6">7.2.1.1</ecNumber>
    </recommendedName>
    <alternativeName>
        <fullName evidence="24">NQR complex subunit F</fullName>
    </alternativeName>
    <alternativeName>
        <fullName evidence="23">NQR-1 subunit F</fullName>
    </alternativeName>
</protein>
<keyword evidence="16" id="KW-0408">Iron</keyword>
<evidence type="ECO:0000256" key="12">
    <source>
        <dbReference type="ARBA" id="ARBA00022714"/>
    </source>
</evidence>
<reference evidence="29" key="1">
    <citation type="submission" date="2021-01" db="EMBL/GenBank/DDBJ databases">
        <title>Modified the classification status of verrucomicrobia.</title>
        <authorList>
            <person name="Feng X."/>
        </authorList>
    </citation>
    <scope>NUCLEOTIDE SEQUENCE</scope>
    <source>
        <strain evidence="29">KCTC 13126</strain>
    </source>
</reference>
<comment type="cofactor">
    <cofactor evidence="1">
        <name>FAD</name>
        <dbReference type="ChEBI" id="CHEBI:57692"/>
    </cofactor>
</comment>
<evidence type="ECO:0000256" key="6">
    <source>
        <dbReference type="ARBA" id="ARBA00013099"/>
    </source>
</evidence>
<dbReference type="PANTHER" id="PTHR43644">
    <property type="entry name" value="NA(+)-TRANSLOCATING NADH-QUINONE REDUCTASE SUBUNIT"/>
    <property type="match status" value="1"/>
</dbReference>
<dbReference type="GO" id="GO:0046872">
    <property type="term" value="F:metal ion binding"/>
    <property type="evidence" value="ECO:0007669"/>
    <property type="project" value="UniProtKB-KW"/>
</dbReference>
<name>A0A934S0H5_9BACT</name>
<dbReference type="EC" id="7.2.1.1" evidence="6"/>
<evidence type="ECO:0000256" key="15">
    <source>
        <dbReference type="ARBA" id="ARBA00022967"/>
    </source>
</evidence>
<dbReference type="GO" id="GO:0006814">
    <property type="term" value="P:sodium ion transport"/>
    <property type="evidence" value="ECO:0007669"/>
    <property type="project" value="UniProtKB-KW"/>
</dbReference>
<dbReference type="NCBIfam" id="TIGR01941">
    <property type="entry name" value="nqrF"/>
    <property type="match status" value="1"/>
</dbReference>
<dbReference type="SUPFAM" id="SSF50022">
    <property type="entry name" value="ISP domain"/>
    <property type="match status" value="1"/>
</dbReference>
<dbReference type="GO" id="GO:0051537">
    <property type="term" value="F:2 iron, 2 sulfur cluster binding"/>
    <property type="evidence" value="ECO:0007669"/>
    <property type="project" value="UniProtKB-KW"/>
</dbReference>
<dbReference type="Gene3D" id="3.40.50.80">
    <property type="entry name" value="Nucleotide-binding domain of ferredoxin-NADP reductase (FNR) module"/>
    <property type="match status" value="1"/>
</dbReference>
<keyword evidence="13" id="KW-0479">Metal-binding</keyword>
<dbReference type="Gene3D" id="2.102.10.10">
    <property type="entry name" value="Rieske [2Fe-2S] iron-sulphur domain"/>
    <property type="match status" value="1"/>
</dbReference>
<keyword evidence="10" id="KW-0997">Cell inner membrane</keyword>
<evidence type="ECO:0000256" key="22">
    <source>
        <dbReference type="ARBA" id="ARBA00023201"/>
    </source>
</evidence>
<dbReference type="CDD" id="cd06188">
    <property type="entry name" value="NADH_quinone_reductase"/>
    <property type="match status" value="1"/>
</dbReference>
<keyword evidence="12" id="KW-0001">2Fe-2S</keyword>
<evidence type="ECO:0000256" key="18">
    <source>
        <dbReference type="ARBA" id="ARBA00023027"/>
    </source>
</evidence>
<gene>
    <name evidence="29" type="primary">nqrF</name>
    <name evidence="29" type="ORF">JIN87_17820</name>
</gene>
<dbReference type="RefSeq" id="WP_200356957.1">
    <property type="nucleotide sequence ID" value="NZ_JAENIL010000034.1"/>
</dbReference>
<evidence type="ECO:0000256" key="19">
    <source>
        <dbReference type="ARBA" id="ARBA00023065"/>
    </source>
</evidence>
<dbReference type="InterPro" id="IPR017927">
    <property type="entry name" value="FAD-bd_FR_type"/>
</dbReference>
<evidence type="ECO:0000256" key="2">
    <source>
        <dbReference type="ARBA" id="ARBA00002972"/>
    </source>
</evidence>
<keyword evidence="22" id="KW-0915">Sodium</keyword>
<dbReference type="PRINTS" id="PR00371">
    <property type="entry name" value="FPNCR"/>
</dbReference>
<accession>A0A934S0H5</accession>
<dbReference type="CDD" id="cd03528">
    <property type="entry name" value="Rieske_RO_ferredoxin"/>
    <property type="match status" value="1"/>
</dbReference>
<evidence type="ECO:0000256" key="3">
    <source>
        <dbReference type="ARBA" id="ARBA00004533"/>
    </source>
</evidence>
<evidence type="ECO:0000256" key="25">
    <source>
        <dbReference type="ARBA" id="ARBA00048891"/>
    </source>
</evidence>
<dbReference type="PROSITE" id="PS51384">
    <property type="entry name" value="FAD_FR"/>
    <property type="match status" value="1"/>
</dbReference>
<keyword evidence="17" id="KW-0411">Iron-sulfur</keyword>
<dbReference type="GO" id="GO:0016655">
    <property type="term" value="F:oxidoreductase activity, acting on NAD(P)H, quinone or similar compound as acceptor"/>
    <property type="evidence" value="ECO:0007669"/>
    <property type="project" value="InterPro"/>
</dbReference>
<keyword evidence="19" id="KW-0406">Ion transport</keyword>
<dbReference type="Pfam" id="PF00175">
    <property type="entry name" value="NAD_binding_1"/>
    <property type="match status" value="1"/>
</dbReference>
<dbReference type="InterPro" id="IPR036922">
    <property type="entry name" value="Rieske_2Fe-2S_sf"/>
</dbReference>
<dbReference type="InterPro" id="IPR039261">
    <property type="entry name" value="FNR_nucleotide-bd"/>
</dbReference>
<dbReference type="SUPFAM" id="SSF63380">
    <property type="entry name" value="Riboflavin synthase domain-like"/>
    <property type="match status" value="1"/>
</dbReference>
<dbReference type="InterPro" id="IPR017938">
    <property type="entry name" value="Riboflavin_synthase-like_b-brl"/>
</dbReference>
<keyword evidence="15" id="KW-1278">Translocase</keyword>
<dbReference type="InterPro" id="IPR039393">
    <property type="entry name" value="Rhizopine-oxygenase-like"/>
</dbReference>
<dbReference type="InterPro" id="IPR017941">
    <property type="entry name" value="Rieske_2Fe-2S"/>
</dbReference>
<dbReference type="PROSITE" id="PS51296">
    <property type="entry name" value="RIESKE"/>
    <property type="match status" value="1"/>
</dbReference>
<dbReference type="GO" id="GO:0006629">
    <property type="term" value="P:lipid metabolic process"/>
    <property type="evidence" value="ECO:0007669"/>
    <property type="project" value="InterPro"/>
</dbReference>
<proteinExistence type="inferred from homology"/>
<organism evidence="29 30">
    <name type="scientific">Pelagicoccus mobilis</name>
    <dbReference type="NCBI Taxonomy" id="415221"/>
    <lineage>
        <taxon>Bacteria</taxon>
        <taxon>Pseudomonadati</taxon>
        <taxon>Verrucomicrobiota</taxon>
        <taxon>Opitutia</taxon>
        <taxon>Puniceicoccales</taxon>
        <taxon>Pelagicoccaceae</taxon>
        <taxon>Pelagicoccus</taxon>
    </lineage>
</organism>
<dbReference type="Pfam" id="PF00487">
    <property type="entry name" value="FA_desaturase"/>
    <property type="match status" value="1"/>
</dbReference>
<evidence type="ECO:0000256" key="1">
    <source>
        <dbReference type="ARBA" id="ARBA00001974"/>
    </source>
</evidence>
<evidence type="ECO:0000313" key="30">
    <source>
        <dbReference type="Proteomes" id="UP000617628"/>
    </source>
</evidence>
<evidence type="ECO:0000256" key="14">
    <source>
        <dbReference type="ARBA" id="ARBA00022827"/>
    </source>
</evidence>
<keyword evidence="8" id="KW-0813">Transport</keyword>
<dbReference type="InterPro" id="IPR001709">
    <property type="entry name" value="Flavoprot_Pyr_Nucl_cyt_Rdtase"/>
</dbReference>
<keyword evidence="20" id="KW-0830">Ubiquinone</keyword>
<keyword evidence="30" id="KW-1185">Reference proteome</keyword>
<evidence type="ECO:0000256" key="9">
    <source>
        <dbReference type="ARBA" id="ARBA00022475"/>
    </source>
</evidence>
<keyword evidence="18" id="KW-0520">NAD</keyword>
<dbReference type="InterPro" id="IPR010205">
    <property type="entry name" value="NqrF"/>
</dbReference>
<evidence type="ECO:0000256" key="16">
    <source>
        <dbReference type="ARBA" id="ARBA00023004"/>
    </source>
</evidence>
<dbReference type="CDD" id="cd03511">
    <property type="entry name" value="Rhizopine-oxygenase-like"/>
    <property type="match status" value="1"/>
</dbReference>
<evidence type="ECO:0000256" key="10">
    <source>
        <dbReference type="ARBA" id="ARBA00022519"/>
    </source>
</evidence>
<dbReference type="Gene3D" id="2.40.30.10">
    <property type="entry name" value="Translation factors"/>
    <property type="match status" value="1"/>
</dbReference>
<evidence type="ECO:0000256" key="26">
    <source>
        <dbReference type="SAM" id="Phobius"/>
    </source>
</evidence>